<dbReference type="SUPFAM" id="SSF56801">
    <property type="entry name" value="Acetyl-CoA synthetase-like"/>
    <property type="match status" value="3"/>
</dbReference>
<keyword evidence="3" id="KW-0597">Phosphoprotein</keyword>
<dbReference type="GO" id="GO:0043041">
    <property type="term" value="P:amino acid activation for nonribosomal peptide biosynthetic process"/>
    <property type="evidence" value="ECO:0007669"/>
    <property type="project" value="TreeGrafter"/>
</dbReference>
<dbReference type="Gene3D" id="3.30.559.10">
    <property type="entry name" value="Chloramphenicol acetyltransferase-like domain"/>
    <property type="match status" value="5"/>
</dbReference>
<evidence type="ECO:0000256" key="1">
    <source>
        <dbReference type="ARBA" id="ARBA00004924"/>
    </source>
</evidence>
<feature type="region of interest" description="Disordered" evidence="6">
    <location>
        <begin position="1852"/>
        <end position="1871"/>
    </location>
</feature>
<feature type="domain" description="Carrier" evidence="7">
    <location>
        <begin position="4096"/>
        <end position="4169"/>
    </location>
</feature>
<evidence type="ECO:0000256" key="5">
    <source>
        <dbReference type="ARBA" id="ARBA00029454"/>
    </source>
</evidence>
<keyword evidence="9" id="KW-1185">Reference proteome</keyword>
<dbReference type="FunFam" id="3.30.300.30:FF:000015">
    <property type="entry name" value="Nonribosomal peptide synthase SidD"/>
    <property type="match status" value="1"/>
</dbReference>
<dbReference type="Pfam" id="PF00668">
    <property type="entry name" value="Condensation"/>
    <property type="match status" value="5"/>
</dbReference>
<dbReference type="Gene3D" id="3.30.559.30">
    <property type="entry name" value="Nonribosomal peptide synthetase, condensation domain"/>
    <property type="match status" value="5"/>
</dbReference>
<dbReference type="Pfam" id="PF13193">
    <property type="entry name" value="AMP-binding_C"/>
    <property type="match status" value="1"/>
</dbReference>
<dbReference type="CDD" id="cd19542">
    <property type="entry name" value="CT_NRPS-like"/>
    <property type="match status" value="1"/>
</dbReference>
<accession>A0A8H4J6X8</accession>
<gene>
    <name evidence="8" type="ORF">GTA08_BOTSDO01719</name>
</gene>
<dbReference type="SUPFAM" id="SSF47336">
    <property type="entry name" value="ACP-like"/>
    <property type="match status" value="5"/>
</dbReference>
<dbReference type="PANTHER" id="PTHR45527:SF2">
    <property type="entry name" value="FERRICROCIN SYNTHETASE (NONRIBOSOMAL PEPTIDE SIDEROPHORE SYNTHASE ) (EUROFUNG)"/>
    <property type="match status" value="1"/>
</dbReference>
<dbReference type="GO" id="GO:0031177">
    <property type="term" value="F:phosphopantetheine binding"/>
    <property type="evidence" value="ECO:0007669"/>
    <property type="project" value="InterPro"/>
</dbReference>
<dbReference type="InterPro" id="IPR009081">
    <property type="entry name" value="PP-bd_ACP"/>
</dbReference>
<dbReference type="InterPro" id="IPR025110">
    <property type="entry name" value="AMP-bd_C"/>
</dbReference>
<dbReference type="InterPro" id="IPR001242">
    <property type="entry name" value="Condensation_dom"/>
</dbReference>
<feature type="domain" description="Carrier" evidence="7">
    <location>
        <begin position="747"/>
        <end position="824"/>
    </location>
</feature>
<evidence type="ECO:0000256" key="6">
    <source>
        <dbReference type="SAM" id="MobiDB-lite"/>
    </source>
</evidence>
<dbReference type="PROSITE" id="PS50075">
    <property type="entry name" value="CARRIER"/>
    <property type="match status" value="5"/>
</dbReference>
<reference evidence="8" key="1">
    <citation type="submission" date="2020-04" db="EMBL/GenBank/DDBJ databases">
        <title>Genome Assembly and Annotation of Botryosphaeria dothidea sdau 11-99, a Latent Pathogen of Apple Fruit Ring Rot in China.</title>
        <authorList>
            <person name="Yu C."/>
            <person name="Diao Y."/>
            <person name="Lu Q."/>
            <person name="Zhao J."/>
            <person name="Cui S."/>
            <person name="Peng C."/>
            <person name="He B."/>
            <person name="Liu H."/>
        </authorList>
    </citation>
    <scope>NUCLEOTIDE SEQUENCE [LARGE SCALE GENOMIC DNA]</scope>
    <source>
        <strain evidence="8">Sdau11-99</strain>
    </source>
</reference>
<organism evidence="8 9">
    <name type="scientific">Botryosphaeria dothidea</name>
    <dbReference type="NCBI Taxonomy" id="55169"/>
    <lineage>
        <taxon>Eukaryota</taxon>
        <taxon>Fungi</taxon>
        <taxon>Dikarya</taxon>
        <taxon>Ascomycota</taxon>
        <taxon>Pezizomycotina</taxon>
        <taxon>Dothideomycetes</taxon>
        <taxon>Dothideomycetes incertae sedis</taxon>
        <taxon>Botryosphaeriales</taxon>
        <taxon>Botryosphaeriaceae</taxon>
        <taxon>Botryosphaeria</taxon>
    </lineage>
</organism>
<comment type="pathway">
    <text evidence="1">Siderophore biosynthesis.</text>
</comment>
<dbReference type="GO" id="GO:0016874">
    <property type="term" value="F:ligase activity"/>
    <property type="evidence" value="ECO:0007669"/>
    <property type="project" value="UniProtKB-KW"/>
</dbReference>
<evidence type="ECO:0000313" key="9">
    <source>
        <dbReference type="Proteomes" id="UP000572817"/>
    </source>
</evidence>
<dbReference type="FunFam" id="3.40.50.12780:FF:000024">
    <property type="entry name" value="Nonribosomal siderophore peptide synthase SidC"/>
    <property type="match status" value="2"/>
</dbReference>
<evidence type="ECO:0000313" key="8">
    <source>
        <dbReference type="EMBL" id="KAF4313861.1"/>
    </source>
</evidence>
<dbReference type="PROSITE" id="PS00012">
    <property type="entry name" value="PHOSPHOPANTETHEINE"/>
    <property type="match status" value="1"/>
</dbReference>
<dbReference type="GO" id="GO:0031169">
    <property type="term" value="P:ferrichrome biosynthetic process"/>
    <property type="evidence" value="ECO:0007669"/>
    <property type="project" value="UniProtKB-ARBA"/>
</dbReference>
<evidence type="ECO:0000259" key="7">
    <source>
        <dbReference type="PROSITE" id="PS50075"/>
    </source>
</evidence>
<feature type="domain" description="Carrier" evidence="7">
    <location>
        <begin position="2995"/>
        <end position="3068"/>
    </location>
</feature>
<comment type="caution">
    <text evidence="8">The sequence shown here is derived from an EMBL/GenBank/DDBJ whole genome shotgun (WGS) entry which is preliminary data.</text>
</comment>
<dbReference type="GO" id="GO:0010106">
    <property type="term" value="P:cellular response to iron ion starvation"/>
    <property type="evidence" value="ECO:0007669"/>
    <property type="project" value="UniProtKB-ARBA"/>
</dbReference>
<dbReference type="Gene3D" id="3.30.300.30">
    <property type="match status" value="3"/>
</dbReference>
<keyword evidence="4" id="KW-0436">Ligase</keyword>
<proteinExistence type="inferred from homology"/>
<dbReference type="InterPro" id="IPR020845">
    <property type="entry name" value="AMP-binding_CS"/>
</dbReference>
<feature type="domain" description="Carrier" evidence="7">
    <location>
        <begin position="1873"/>
        <end position="1949"/>
    </location>
</feature>
<dbReference type="Gene3D" id="3.40.50.12780">
    <property type="entry name" value="N-terminal domain of ligase-like"/>
    <property type="match status" value="3"/>
</dbReference>
<dbReference type="SMART" id="SM00823">
    <property type="entry name" value="PKS_PP"/>
    <property type="match status" value="5"/>
</dbReference>
<dbReference type="Proteomes" id="UP000572817">
    <property type="component" value="Unassembled WGS sequence"/>
</dbReference>
<sequence length="4597" mass="501586">MTQVLDLNFARIPANHVTPATKFPSLHPFQEPRLNPEPSPRHVDLEGFAVEPHEKPYSLFERYGKAIANFTGSDEIAFSIFLDTTEAGPIYGIAHCAFEPDAKAPNVKLYQVSEHIDSAFLALDFSICIDTRERRDSVASGPIFGNTKPLADVKFTVSIKRHSPVINISYDANHIPSAATPHLINGFASALSLKPRAVQPSVVNYPPTTYPDNDLPLLLHTAFERQAAATPDTDALDFLGSGGHHTVLTYAELDGAAETLARKIVDAVGAPARGKADIIPFYLAPSPELYVAYLGILKAGYGFCPLPPDAPDERLHDILDDLSPKAVLHAPAAGGTPPKPLGDANLLDITAAHRAEATNPPNHRSRPTSHSIAYVMYTSGSTGKPKGVQIPHAAAAASIASNLAALPLAPAPTPRWFQFISTTFDPSLVEIFGAWARGATLCSAPRALALSDPEGTATALRASAMLTVPSVAGLLRTGRMPYLRDLVVMGECMGERVVGKFCAERSGVRLVNGYGPTEATINCTLVAFRSGWRRSVIGPPLRSASLFVLGPSGEAVPLGWAGELAIGGPQLSVGYLNRPRETAAAFVESAEYGRVYRTGDKARMVWDEEGNLMVDFLGRISAEQVKLDGRRIEMGEIEGALTRVQEVAEVAVAAAHPPDGQGGLRVVALLVPAAGQYGTKMIKECQHTAASLLPLFMRPSHYEILPSLPRLPSGKVDRKSVQAIAEESLREILELMPHVSSTADSTDSGDENVALLCQLISNVIDIPQSRISPSSDLLSLGLDSLRTMSFLQKARDHGIAGLSIGEVLQCRTVTAVVALLREKSSDPAVSLGTSSFPHRKVRVEEFGRTQKPICATSLQVPSEQIEAVYPVTTMQADLLTSFVLSESLGSETRPYMYHSVFALKESTDFERLVRSWNAVLKKHDVYRSVFVAVEHEHAPFAQCVLAPDCAKAQFAWRRREVEDVERLEELVADEVRDVERHVSLEAPPLALALLSVGAQRALVVSLFHGIFDAGTVQMLMADVNDEYHGRQAAVRSSLETAVDLHFLVDREEADAFWAKSLEGVSPPAFPSLTGLRPEARTNKAEVLEHHCSVTLSQVRDGAKTMGGSTFSLIEAAWTAILSSYCHSADDVVFGAAFSGRYEKEVEVAMAPTLAIIPMRISTASVQRAAVRQVVRELALKNAEAMDHLQARNTKLPDGKIAYDTVLTFQEFRAEEQSDEPWESVKQPAMANDLLMLEVWPTRRDGLRLRVSFTDAHMNQEAADVMLREFDAILQHLLSNPDTEFAGAYCVGDSSLLSIHDMAGDERERISQDPRLLHTSQFERWVQETPDADALVYIEDLSETGRWKGANISFAEANTRAEDLAAYLQDRYGDLRGVYVPMMLRKSPAVYLSLLGILKAGGAWCPVDPDFPPNRRSSLVHRTGAPMVLVDVDTEVDDSGIPDGIEVIRVSRLAEPSSDIPSRGFGRITPTTTPEDPAYLIWTSGTTGAPKGVPIHHRAAVSSMESAQRLIPGNADGSQVRTLQFAQYVFDLFVQDVWYTWGLGGTVVTATKDLLLSSYPEVATAAKATHANMTPAFAKELLRASCPTLKVFTFIGEKLPQDVADEWSVDSTAFNTYGPAEATVLITVRQFSGPGADRRIWSSNIGWAMPSAATYVLRDDRPVMRNAVGELALAGPQVSKGYLDTPERTAKAFVWNEALQTYLYKTGDMARQLADGLIDFLGRTDDLVKLGGIRVELSEIEVALRGTHPAVHAVSVQHLARSETAPKVLVAYLAAASLRSRQSELVVATDEAASVARAVLDAVRKSLPEFMIPSTLLVLKNMPHTRSAKIDRDALRKAYETADLEAWESLLDPSQAQQRQQQQQTQQRTRSPAIAWSGPARYAVETLALVTGDRVENISLSARLRSIGIDSIGAVRLARKFKTEGHDVSVRDVMASNTVADLAALFELKENKIEEVVSDRSDRLADFQREWEPRLRAAGVHGSFLVAPPLPLQEALLSETARHAGSYWSSHFFKLSAEVEAGAVLRAWSEVVRRSEALRLSFFPVAELDGPRLPHAFLQLIHQNQDPFIDAQHLRIAPGTLQQAAQTRANAVAVDRQQQIFRRPLSAFTIFDDGETRHVAITVHHSVHDNQGLHFIFDDLCHAYGGVSPLAARPQWHDALALCAFATADGEQDAARFWSEQLAPFAGGGALTLPDLSGCRNPPRINLTHTLPLTVSLTRLQDLCRRQLGAGSAVSVVRAAFGCTLAEYLEADAVFFGESFSERIHYPDISDVVGPLLSVMPVVVNRAGTVRDVITQQAKMLEDATLHRHVHPRALKRIVGCPASDALYCAVFQYHPEGDDLDDGTGDLPWKAVDSLIPLIVEHPLAINVQPSGEDGLECTFECSSSVMNSEQLELFARQVDTLVSAMVESPDTSIVELSDQFPQDLMSITTPYVTDEILAAPQLAPTHWLDHWAEHHPDWKALVIARDLSSEVPQTSAWTYRDLSEFASRVAGFIQAQHFSKRNIAVCLGRSFVAYAVVAGIWKSGNCYLPIAEDLPEERRALLLRDSGAALFFTESNFLSSPLNVPDGCRVVNVESVDFVKEIQRVLPQKELGVADPNGDCYLLYTSGSTGTPKGVVVTRGDVSAFTEAWSDMFAREVPEHTTLGGVGKWLAHASRAFDVHIAEMVLAWRSGLATTTAPRAALLDNFRDSLAKLHITHVGFVPSLVDQAGLEPEHVPDLRYLGVGGEKMSQRIIDCFASSDQLVLVNTYGPTEATVGITANTVKPTTNVRNIGKTIGNTVVHVLEPDSFRYTKKGQAGELCVTGDLVVKGYYQRPDAKGFVDFNGSRMYRTGDIVRLMADGSIEFLGRRDNQAKIRGQRLELEEVSECVRKHAGEPVDVTSVVLPHPTTGRPHLVSFLGRRRTGEQRRKAGPAFIREDYQSWVPRIIENCKHILPAYMVPAYIIPLTYIPIQISGKANVRQLTALYTSIPRSELIQATKAEIDPASAPAAPRALSEAETRVRNVLASVLEFDATVVSAETNIFDLGLDSLSAIDVSIKMKKAGYVCSVADVLGHALISQLAALPRREETTSDEHERHELGKKKLEELEQSFRDEVRSSALPNSSIEAVRPCLPLQESIVASSLNDDSKSLYVNHIALKLAEDVDPARLKDAWIDLLHSASLLRTCFAPIDDAIVQIVLKPRVAVLPWSRFDLTDEESAHQRFRSKQSAIAAEIIENMQTQPPFRLLVAIPPQSTDGLLFISIHHSLYDGDTMGLLLDALYSHYHGLRPRGEGDVTSLFEYLSSTDMTAAKKAWKQHLSSHTPTHTVPGSSRGTDELSVVETAIKPKLSELSAYVAQAKVTLSSLMEGIFAAALAQLVGQNDVIFGTVFSGRSIPIPSAESLLLPLVTTVPTRIQFDNRSTSLKDVVSAAHRARLDLMPFQHVPLRQIQRWAQADGPLFDCLFSLTRTSKKPDYSSILSEQDSSMAADYPLAVDVEANSESDTITLRAGTAKGLSIDKKARALLETMDLLIHALVNEGDVSLHSLGIQLGSPSTAQAKEQRWSEATWSPKEQLLRKVTSDICGISPEQVTKNASFFALGLDSVTAINFAKALRNQGLNVSSADVMRHNSIGALANHAAEPSVDITPNGVGIEPAEMTAIELCNGESLIEDAYLCTPLQTSMITQTLASDGKLYLHHHAAILAPDTNLEHLKDTWMRLVDRTDILRTSFHQSPAQRRVIAAVHKGLNVDWDVIDVADPLPEALNNIAAQYKLATDADFQRPPVRATVLRSPTSSLFVLTMHHGLYDGYSVPLIFHDLALAYEKNTLPTRPPFAPAAKQIALLHRSACNFWIERLDNYRKAEVPVQMSEIDSLQSLHQVEIKLRTPAAALVQGCASIGITLQTAALLAFGKALMSVVEQRDVAFGHVLSGRFLDVEGAEDIIGPLFNTVPLRVRLDQALQTNRDAAQRMQQFAADAQPYQHASLSEIQRAWRQRTGDNSPRLFDALFLFNKADETNGAGVSDLFEPFEPDQGPEETDFPINFEVLQGVEAISVAASSKEAYLDPHGLKQFVGLFEEALEDILANPERSAMAVPSGLKDFQLVKPSPKQQAMISRDDLSGSDVEAIRLSLAENAQVPPESAGLDTSIFALGIDSMVAIQIVAACRMNGLALSVVDILQGGSIRGIIDLVRRKKAISPAPEAEHTPTISSEARGKALSLVRAPSDAIEAVVPALSGQIFSIVCWLQSGRTLYEPTWTFTSGVKLDAERLSKAWQDLRTRHSILRTAFAAVSTTEVLQVVLEASWANENDRTFESVEASGEYSPDRLIPLVKEIQRHPSDLTTPPVRLSLVRYADKDAVLLTLHHAVYDATTIPILLADLADLYRGTHLPSPTPSFSAFSDHVARTARAHRAAERAFWSDYLSPAIQPTVLGTPANKNRDPHRRPRDTFLHAPALIPHLAALDTACRRARVTTPAAILLAFARVLARATRVRDPCFGFYTAGRSGAWEGVSGPTVNLLPLLVRGAAEEGAVARLVCGVNGDLAGRAGWEGSGLREVLGGDGLPFNVFVNLMWQADKRPEGEGRGEAGLFDVERIGVPVDFASEVALEGETAVEALDTGWFPRS</sequence>
<dbReference type="InterPro" id="IPR020806">
    <property type="entry name" value="PKS_PP-bd"/>
</dbReference>
<dbReference type="InterPro" id="IPR000873">
    <property type="entry name" value="AMP-dep_synth/lig_dom"/>
</dbReference>
<dbReference type="InterPro" id="IPR042099">
    <property type="entry name" value="ANL_N_sf"/>
</dbReference>
<dbReference type="FunFam" id="3.30.559.30:FF:000014">
    <property type="entry name" value="Nonribosomal siderophore peptide synthase SidC"/>
    <property type="match status" value="1"/>
</dbReference>
<dbReference type="GO" id="GO:0005737">
    <property type="term" value="C:cytoplasm"/>
    <property type="evidence" value="ECO:0007669"/>
    <property type="project" value="TreeGrafter"/>
</dbReference>
<dbReference type="CDD" id="cd05918">
    <property type="entry name" value="A_NRPS_SidN3_like"/>
    <property type="match status" value="1"/>
</dbReference>
<evidence type="ECO:0000256" key="4">
    <source>
        <dbReference type="ARBA" id="ARBA00022598"/>
    </source>
</evidence>
<protein>
    <recommendedName>
        <fullName evidence="7">Carrier domain-containing protein</fullName>
    </recommendedName>
</protein>
<dbReference type="SMART" id="SM01294">
    <property type="entry name" value="PKS_PP_betabranch"/>
    <property type="match status" value="1"/>
</dbReference>
<feature type="domain" description="Carrier" evidence="7">
    <location>
        <begin position="3547"/>
        <end position="3620"/>
    </location>
</feature>
<dbReference type="InterPro" id="IPR036736">
    <property type="entry name" value="ACP-like_sf"/>
</dbReference>
<dbReference type="EMBL" id="WWBZ02000001">
    <property type="protein sequence ID" value="KAF4313861.1"/>
    <property type="molecule type" value="Genomic_DNA"/>
</dbReference>
<name>A0A8H4J6X8_9PEZI</name>
<dbReference type="NCBIfam" id="NF003417">
    <property type="entry name" value="PRK04813.1"/>
    <property type="match status" value="3"/>
</dbReference>
<comment type="similarity">
    <text evidence="5">Belongs to the NRP synthetase family.</text>
</comment>
<dbReference type="Pfam" id="PF00550">
    <property type="entry name" value="PP-binding"/>
    <property type="match status" value="5"/>
</dbReference>
<dbReference type="OrthoDB" id="416786at2759"/>
<evidence type="ECO:0000256" key="2">
    <source>
        <dbReference type="ARBA" id="ARBA00022450"/>
    </source>
</evidence>
<dbReference type="SUPFAM" id="SSF52777">
    <property type="entry name" value="CoA-dependent acyltransferases"/>
    <property type="match status" value="10"/>
</dbReference>
<dbReference type="PANTHER" id="PTHR45527">
    <property type="entry name" value="NONRIBOSOMAL PEPTIDE SYNTHETASE"/>
    <property type="match status" value="1"/>
</dbReference>
<dbReference type="PROSITE" id="PS00455">
    <property type="entry name" value="AMP_BINDING"/>
    <property type="match status" value="3"/>
</dbReference>
<dbReference type="InterPro" id="IPR023213">
    <property type="entry name" value="CAT-like_dom_sf"/>
</dbReference>
<evidence type="ECO:0000256" key="3">
    <source>
        <dbReference type="ARBA" id="ARBA00022553"/>
    </source>
</evidence>
<dbReference type="Gene3D" id="1.10.1200.10">
    <property type="entry name" value="ACP-like"/>
    <property type="match status" value="5"/>
</dbReference>
<keyword evidence="2" id="KW-0596">Phosphopantetheine</keyword>
<dbReference type="InterPro" id="IPR006162">
    <property type="entry name" value="Ppantetheine_attach_site"/>
</dbReference>
<dbReference type="FunFam" id="3.30.300.30:FF:000033">
    <property type="entry name" value="Nonribosomal siderophore peptide synthase SidC"/>
    <property type="match status" value="1"/>
</dbReference>
<dbReference type="InterPro" id="IPR045851">
    <property type="entry name" value="AMP-bd_C_sf"/>
</dbReference>
<dbReference type="Pfam" id="PF00501">
    <property type="entry name" value="AMP-binding"/>
    <property type="match status" value="3"/>
</dbReference>